<evidence type="ECO:0000256" key="1">
    <source>
        <dbReference type="SAM" id="MobiDB-lite"/>
    </source>
</evidence>
<keyword evidence="3" id="KW-1185">Reference proteome</keyword>
<evidence type="ECO:0000313" key="3">
    <source>
        <dbReference type="Proteomes" id="UP000030643"/>
    </source>
</evidence>
<dbReference type="InterPro" id="IPR038666">
    <property type="entry name" value="SSP1_head-tail_sf"/>
</dbReference>
<protein>
    <submittedName>
        <fullName evidence="2">Phage head-to-tail connecting protein</fullName>
    </submittedName>
</protein>
<dbReference type="OrthoDB" id="2146163at2"/>
<dbReference type="EMBL" id="DF820485">
    <property type="protein sequence ID" value="GAK30216.1"/>
    <property type="molecule type" value="Genomic_DNA"/>
</dbReference>
<dbReference type="STRING" id="1329250.WOSG25_020110"/>
<dbReference type="Proteomes" id="UP000030643">
    <property type="component" value="Unassembled WGS sequence"/>
</dbReference>
<gene>
    <name evidence="2" type="ORF">WOSG25_020110</name>
</gene>
<dbReference type="NCBIfam" id="TIGR01563">
    <property type="entry name" value="gp16_SPP1"/>
    <property type="match status" value="1"/>
</dbReference>
<dbReference type="RefSeq" id="WP_027698344.1">
    <property type="nucleotide sequence ID" value="NZ_DF820485.1"/>
</dbReference>
<dbReference type="Gene3D" id="2.40.10.270">
    <property type="entry name" value="Bacteriophage SPP1 head-tail adaptor protein"/>
    <property type="match status" value="1"/>
</dbReference>
<feature type="compositionally biased region" description="Basic and acidic residues" evidence="1">
    <location>
        <begin position="1"/>
        <end position="17"/>
    </location>
</feature>
<reference evidence="3" key="1">
    <citation type="journal article" date="2014" name="Genome Announc.">
        <title>Draft genome sequence of Weissella oryzae SG25T, isolated from fermented rice grains.</title>
        <authorList>
            <person name="Tanizawa Y."/>
            <person name="Fujisawa T."/>
            <person name="Mochizuki T."/>
            <person name="Kaminuma E."/>
            <person name="Suzuki Y."/>
            <person name="Nakamura Y."/>
            <person name="Tohno M."/>
        </authorList>
    </citation>
    <scope>NUCLEOTIDE SEQUENCE [LARGE SCALE GENOMIC DNA]</scope>
    <source>
        <strain evidence="3">DSM 25784 / JCM 18191 / LMG 30913 / SG25</strain>
    </source>
</reference>
<feature type="region of interest" description="Disordered" evidence="1">
    <location>
        <begin position="1"/>
        <end position="24"/>
    </location>
</feature>
<evidence type="ECO:0000313" key="2">
    <source>
        <dbReference type="EMBL" id="GAK30216.1"/>
    </source>
</evidence>
<accession>A0A069CYR7</accession>
<proteinExistence type="predicted"/>
<sequence length="109" mass="12279">MKPSDFNHKADFGKIDTVKNNNTGSTSKKFVPVFSLWFAPKTRSIALQLQLQGTDQSDTREIIVKHNKALNETMLVKIDGEQYNIVNISSDDTNQIISYDYVTIKRVGG</sequence>
<organism evidence="2 3">
    <name type="scientific">Weissella oryzae (strain DSM 25784 / JCM 18191 / LMG 30913 / SG25)</name>
    <dbReference type="NCBI Taxonomy" id="1329250"/>
    <lineage>
        <taxon>Bacteria</taxon>
        <taxon>Bacillati</taxon>
        <taxon>Bacillota</taxon>
        <taxon>Bacilli</taxon>
        <taxon>Lactobacillales</taxon>
        <taxon>Lactobacillaceae</taxon>
        <taxon>Weissella</taxon>
    </lineage>
</organism>
<name>A0A069CYR7_WEIOS</name>
<dbReference type="eggNOG" id="ENOG50309VD">
    <property type="taxonomic scope" value="Bacteria"/>
</dbReference>
<dbReference type="AlphaFoldDB" id="A0A069CYR7"/>
<dbReference type="InterPro" id="IPR008767">
    <property type="entry name" value="Phage_SPP1_head-tail_adaptor"/>
</dbReference>
<dbReference type="Pfam" id="PF05521">
    <property type="entry name" value="Phage_HCP"/>
    <property type="match status" value="1"/>
</dbReference>